<comment type="similarity">
    <text evidence="1">Belongs to the pseudouridine synthase TruD family.</text>
</comment>
<accession>A0A1G1WT03</accession>
<keyword evidence="3" id="KW-0413">Isomerase</keyword>
<dbReference type="Pfam" id="PF01142">
    <property type="entry name" value="TruD"/>
    <property type="match status" value="2"/>
</dbReference>
<organism evidence="5 6">
    <name type="scientific">Candidatus Woykebacteria bacterium RIFCSPLOWO2_01_FULL_43_14</name>
    <dbReference type="NCBI Taxonomy" id="1802605"/>
    <lineage>
        <taxon>Bacteria</taxon>
        <taxon>Candidatus Woykeibacteriota</taxon>
    </lineage>
</organism>
<dbReference type="InterPro" id="IPR042214">
    <property type="entry name" value="TruD_catalytic"/>
</dbReference>
<dbReference type="InterPro" id="IPR020103">
    <property type="entry name" value="PsdUridine_synth_cat_dom_sf"/>
</dbReference>
<dbReference type="PANTHER" id="PTHR13326:SF21">
    <property type="entry name" value="PSEUDOURIDYLATE SYNTHASE PUS7L"/>
    <property type="match status" value="1"/>
</dbReference>
<dbReference type="GO" id="GO:0008033">
    <property type="term" value="P:tRNA processing"/>
    <property type="evidence" value="ECO:0007669"/>
    <property type="project" value="UniProtKB-KW"/>
</dbReference>
<sequence>MQNNQGSINKLFEEHPYFATKFEPQFSSEDLEKIGVSVPGMESLPNGYIKLYPEDFIVEEVTPQKKVCTTEETPSWEITENPQARFTHATLVKKGIATLEALMELARHLRIYHNRIIRGGLKDAVAITSQRVSFEGVEKEKLEGLRLGTIFLKDVSYERYPMHIGNLYGNRFTIMVRAQEPVAEKDFSTRVKKLETEGFPNFYSTQRFGRRLGAHIIGKKILQGDFEGALKEFLAKTSPYEMPFISMIRVQIQDNWRDWNKIYSLYQKLPMYFVHELRFLQSLREEPNDFIYSLKRNSDLTKLYYDAYMSYVFNKTLTNRINNGEKLPKSFPFFGDSPEALEVYGPVLKSEGIDTKKLRIPEMPFIQLRRGTVPVVIFPEKVKYKVLTEGVVLSFVLPKGAYATTFLSMLFNLREGDPIPTWVKEDQRNLKEEIGELEKELGETKNQDVAEDA</sequence>
<gene>
    <name evidence="5" type="ORF">A3A61_04515</name>
</gene>
<evidence type="ECO:0000313" key="5">
    <source>
        <dbReference type="EMBL" id="OGY30862.1"/>
    </source>
</evidence>
<dbReference type="GO" id="GO:0009982">
    <property type="term" value="F:pseudouridine synthase activity"/>
    <property type="evidence" value="ECO:0007669"/>
    <property type="project" value="InterPro"/>
</dbReference>
<dbReference type="PROSITE" id="PS50984">
    <property type="entry name" value="TRUD"/>
    <property type="match status" value="1"/>
</dbReference>
<dbReference type="GO" id="GO:0003723">
    <property type="term" value="F:RNA binding"/>
    <property type="evidence" value="ECO:0007669"/>
    <property type="project" value="InterPro"/>
</dbReference>
<dbReference type="Gene3D" id="3.30.2350.20">
    <property type="entry name" value="TruD, catalytic domain"/>
    <property type="match status" value="2"/>
</dbReference>
<evidence type="ECO:0000259" key="4">
    <source>
        <dbReference type="PROSITE" id="PS50984"/>
    </source>
</evidence>
<dbReference type="GO" id="GO:0140098">
    <property type="term" value="F:catalytic activity, acting on RNA"/>
    <property type="evidence" value="ECO:0007669"/>
    <property type="project" value="UniProtKB-ARBA"/>
</dbReference>
<evidence type="ECO:0000256" key="3">
    <source>
        <dbReference type="ARBA" id="ARBA00023235"/>
    </source>
</evidence>
<dbReference type="EMBL" id="MHDB01000040">
    <property type="protein sequence ID" value="OGY30862.1"/>
    <property type="molecule type" value="Genomic_DNA"/>
</dbReference>
<dbReference type="PANTHER" id="PTHR13326">
    <property type="entry name" value="TRNA PSEUDOURIDINE SYNTHASE D"/>
    <property type="match status" value="1"/>
</dbReference>
<dbReference type="InterPro" id="IPR001656">
    <property type="entry name" value="PsdUridine_synth_TruD"/>
</dbReference>
<dbReference type="Proteomes" id="UP000177718">
    <property type="component" value="Unassembled WGS sequence"/>
</dbReference>
<dbReference type="InterPro" id="IPR020119">
    <property type="entry name" value="PsdUridine_synth_TruD_CS"/>
</dbReference>
<reference evidence="5 6" key="1">
    <citation type="journal article" date="2016" name="Nat. Commun.">
        <title>Thousands of microbial genomes shed light on interconnected biogeochemical processes in an aquifer system.</title>
        <authorList>
            <person name="Anantharaman K."/>
            <person name="Brown C.T."/>
            <person name="Hug L.A."/>
            <person name="Sharon I."/>
            <person name="Castelle C.J."/>
            <person name="Probst A.J."/>
            <person name="Thomas B.C."/>
            <person name="Singh A."/>
            <person name="Wilkins M.J."/>
            <person name="Karaoz U."/>
            <person name="Brodie E.L."/>
            <person name="Williams K.H."/>
            <person name="Hubbard S.S."/>
            <person name="Banfield J.F."/>
        </authorList>
    </citation>
    <scope>NUCLEOTIDE SEQUENCE [LARGE SCALE GENOMIC DNA]</scope>
</reference>
<dbReference type="InterPro" id="IPR011760">
    <property type="entry name" value="PsdUridine_synth_TruD_insert"/>
</dbReference>
<evidence type="ECO:0000256" key="2">
    <source>
        <dbReference type="ARBA" id="ARBA00022694"/>
    </source>
</evidence>
<dbReference type="SUPFAM" id="SSF55120">
    <property type="entry name" value="Pseudouridine synthase"/>
    <property type="match status" value="1"/>
</dbReference>
<protein>
    <recommendedName>
        <fullName evidence="4">TRUD domain-containing protein</fullName>
    </recommendedName>
</protein>
<dbReference type="PROSITE" id="PS01268">
    <property type="entry name" value="UPF0024"/>
    <property type="match status" value="1"/>
</dbReference>
<name>A0A1G1WT03_9BACT</name>
<dbReference type="AlphaFoldDB" id="A0A1G1WT03"/>
<keyword evidence="2" id="KW-0819">tRNA processing</keyword>
<dbReference type="GO" id="GO:0001522">
    <property type="term" value="P:pseudouridine synthesis"/>
    <property type="evidence" value="ECO:0007669"/>
    <property type="project" value="InterPro"/>
</dbReference>
<feature type="domain" description="TRUD" evidence="4">
    <location>
        <begin position="198"/>
        <end position="397"/>
    </location>
</feature>
<comment type="caution">
    <text evidence="5">The sequence shown here is derived from an EMBL/GenBank/DDBJ whole genome shotgun (WGS) entry which is preliminary data.</text>
</comment>
<evidence type="ECO:0000313" key="6">
    <source>
        <dbReference type="Proteomes" id="UP000177718"/>
    </source>
</evidence>
<evidence type="ECO:0000256" key="1">
    <source>
        <dbReference type="ARBA" id="ARBA00007953"/>
    </source>
</evidence>
<dbReference type="STRING" id="1802605.A3A61_04515"/>
<proteinExistence type="inferred from homology"/>